<evidence type="ECO:0000313" key="2">
    <source>
        <dbReference type="Proteomes" id="UP000193450"/>
    </source>
</evidence>
<accession>A0A1X9NGX5</accession>
<proteinExistence type="predicted"/>
<evidence type="ECO:0000313" key="1">
    <source>
        <dbReference type="EMBL" id="ARN74759.1"/>
    </source>
</evidence>
<dbReference type="RefSeq" id="WP_085758919.1">
    <property type="nucleotide sequence ID" value="NZ_CP019343.1"/>
</dbReference>
<dbReference type="AlphaFoldDB" id="A0A1X9NGX5"/>
<gene>
    <name evidence="1" type="ORF">BST96_11900</name>
</gene>
<organism evidence="1 2">
    <name type="scientific">Oceanicoccus sagamiensis</name>
    <dbReference type="NCBI Taxonomy" id="716816"/>
    <lineage>
        <taxon>Bacteria</taxon>
        <taxon>Pseudomonadati</taxon>
        <taxon>Pseudomonadota</taxon>
        <taxon>Gammaproteobacteria</taxon>
        <taxon>Cellvibrionales</taxon>
        <taxon>Spongiibacteraceae</taxon>
        <taxon>Oceanicoccus</taxon>
    </lineage>
</organism>
<dbReference type="Proteomes" id="UP000193450">
    <property type="component" value="Chromosome"/>
</dbReference>
<evidence type="ECO:0008006" key="3">
    <source>
        <dbReference type="Google" id="ProtNLM"/>
    </source>
</evidence>
<dbReference type="KEGG" id="osg:BST96_11900"/>
<dbReference type="OrthoDB" id="188290at2"/>
<reference evidence="1 2" key="1">
    <citation type="submission" date="2016-11" db="EMBL/GenBank/DDBJ databases">
        <title>Trade-off between light-utilization and light-protection in marine flavobacteria.</title>
        <authorList>
            <person name="Kumagai Y."/>
        </authorList>
    </citation>
    <scope>NUCLEOTIDE SEQUENCE [LARGE SCALE GENOMIC DNA]</scope>
    <source>
        <strain evidence="1 2">NBRC 107125</strain>
    </source>
</reference>
<sequence>MVQVHRLTMDVSGSIDVTDPAAVSDAVLAIFQSRYPGQDFSLIERIYRDFAALYRGELAGFLACDTSYHDIQHVLDVSLAMARLLDGYEHNQPAAEQLGPELALTGLIVALFHDSGYIRRHDETDIQHGAEYTKIHVSRSAQFMAEYLPSIGRADIVTITGKLVHFTGYEFSPDQIELDNDKQRIVGSLAGTADVIAQMADPAYLEKCRDRLYPEFQLGGMTHQQLSDGSEQVVYASAEDLLLKTPGFIKSTITQRLDGHFKGLYRHVEAHFGGPNLYMQALENNCRYLEDLIAKNDPSLLSGSSLRP</sequence>
<protein>
    <recommendedName>
        <fullName evidence="3">HD/PDEase domain-containing protein</fullName>
    </recommendedName>
</protein>
<dbReference type="SUPFAM" id="SSF109604">
    <property type="entry name" value="HD-domain/PDEase-like"/>
    <property type="match status" value="1"/>
</dbReference>
<keyword evidence="2" id="KW-1185">Reference proteome</keyword>
<dbReference type="Gene3D" id="1.10.3210.10">
    <property type="entry name" value="Hypothetical protein af1432"/>
    <property type="match status" value="1"/>
</dbReference>
<dbReference type="STRING" id="716816.BST96_11900"/>
<name>A0A1X9NGX5_9GAMM</name>
<dbReference type="EMBL" id="CP019343">
    <property type="protein sequence ID" value="ARN74759.1"/>
    <property type="molecule type" value="Genomic_DNA"/>
</dbReference>